<accession>A0ACB7Y953</accession>
<sequence length="1013" mass="114859">MDKLRKTINPNKSPEERHILLHQQDDPMAQSDRKPGEVVIKINGGQDSPLKQTELTSSKSPSPSPSPAQSNPNGSPGFNRVWRDESYDFSKDAIKVAREFEFADSPVSRHDLSRIVESPTPSYTPRGGGGASERNPNNVPEMVHRRSNFSGGATAGGADEVLVCTSNSLGRKSTLLKTKTKSRLMDPPEQDNRSQRMVKSGFLGRGSEVDDDDPFLDDDLPEEYKRMKFNTFSVIQLVSLILIIAALACTLTITMLSKKKLFQLELWKWEVMVLVLISGRLVSGWVIRGVVFFIERNFLLRKRVLYFVYGVRNAVQNCIWLGLVLIAWQCIFDKKVESLTNGQVLPFVNRVWVCLLVGTVIWLLKTLLVKVLASSFHVSTFFERIQESLFNQYVIETLSGQPLMEIKHEQEEEEKVMAEVEKLQSAGATIPADLKASIFPRMGRVIGSGRHQKSPKTPKSAKGTPRFSTPIFTSDGKSEKLDEGITIDHLHRLNQKNVSAWNMKRLMNTVRKGVFSTLDEQIQDSNGEDEAAVQITSEFQAKAAAKKIFYNVAKPGSKYITQEDLMRFLREDEALKTMRLFEGASEGKGISKRALKNWVVTAFRERRALALSLNDTKTAVNKLHHMLNAAVGILLFVIWLLILKIASTHIFVLVGSQMLLVAFMFGNTCKTTFEAIIFLFVMHPFDVGDRCEVDGVQMVVEEMNILTTVFLRYDNQKITYPNSILATKPIGNFYRSPDMGDSVDFCIHIATPVEKIALMKERITRYIENKSDHWYPAPMVVLRDVEDMNRLKISVWLSHRMNHQDMGEKWARRDLLVEEMIKIFRDLDIEYRMLPLDVNVRNMPAVVLREIMIVLDYGLVEFFIRQADAPGEGGIRTDKPASDLFPNLFGCMKVIEHKPYDRKADVFSFGIVLWELLTGKLPYDHLSPLQAAVGVVQQGLRPTVPTNTNPKMVQLLERCWQQDPSSRPEFSEITEILINISNEVAEREKTVKRRTLVGDASRLSVKQENEDGR</sequence>
<gene>
    <name evidence="1" type="ORF">Vadar_019671</name>
</gene>
<evidence type="ECO:0000313" key="2">
    <source>
        <dbReference type="Proteomes" id="UP000828048"/>
    </source>
</evidence>
<protein>
    <submittedName>
        <fullName evidence="1">Uncharacterized protein</fullName>
    </submittedName>
</protein>
<dbReference type="Proteomes" id="UP000828048">
    <property type="component" value="Chromosome 7"/>
</dbReference>
<proteinExistence type="predicted"/>
<organism evidence="1 2">
    <name type="scientific">Vaccinium darrowii</name>
    <dbReference type="NCBI Taxonomy" id="229202"/>
    <lineage>
        <taxon>Eukaryota</taxon>
        <taxon>Viridiplantae</taxon>
        <taxon>Streptophyta</taxon>
        <taxon>Embryophyta</taxon>
        <taxon>Tracheophyta</taxon>
        <taxon>Spermatophyta</taxon>
        <taxon>Magnoliopsida</taxon>
        <taxon>eudicotyledons</taxon>
        <taxon>Gunneridae</taxon>
        <taxon>Pentapetalae</taxon>
        <taxon>asterids</taxon>
        <taxon>Ericales</taxon>
        <taxon>Ericaceae</taxon>
        <taxon>Vaccinioideae</taxon>
        <taxon>Vaccinieae</taxon>
        <taxon>Vaccinium</taxon>
    </lineage>
</organism>
<evidence type="ECO:0000313" key="1">
    <source>
        <dbReference type="EMBL" id="KAH7849563.1"/>
    </source>
</evidence>
<keyword evidence="2" id="KW-1185">Reference proteome</keyword>
<reference evidence="1 2" key="1">
    <citation type="journal article" date="2021" name="Hortic Res">
        <title>High-quality reference genome and annotation aids understanding of berry development for evergreen blueberry (Vaccinium darrowii).</title>
        <authorList>
            <person name="Yu J."/>
            <person name="Hulse-Kemp A.M."/>
            <person name="Babiker E."/>
            <person name="Staton M."/>
        </authorList>
    </citation>
    <scope>NUCLEOTIDE SEQUENCE [LARGE SCALE GENOMIC DNA]</scope>
    <source>
        <strain evidence="2">cv. NJ 8807/NJ 8810</strain>
        <tissue evidence="1">Young leaf</tissue>
    </source>
</reference>
<name>A0ACB7Y953_9ERIC</name>
<comment type="caution">
    <text evidence="1">The sequence shown here is derived from an EMBL/GenBank/DDBJ whole genome shotgun (WGS) entry which is preliminary data.</text>
</comment>
<dbReference type="EMBL" id="CM037157">
    <property type="protein sequence ID" value="KAH7849563.1"/>
    <property type="molecule type" value="Genomic_DNA"/>
</dbReference>